<reference evidence="11 12" key="1">
    <citation type="submission" date="2016-10" db="EMBL/GenBank/DDBJ databases">
        <title>Rhodobacter sp. LPB0142, isolated from sea water.</title>
        <authorList>
            <person name="Kim E."/>
            <person name="Yi H."/>
        </authorList>
    </citation>
    <scope>NUCLEOTIDE SEQUENCE [LARGE SCALE GENOMIC DNA]</scope>
    <source>
        <strain evidence="11 12">LPB0142</strain>
    </source>
</reference>
<evidence type="ECO:0000313" key="12">
    <source>
        <dbReference type="Proteomes" id="UP000176562"/>
    </source>
</evidence>
<keyword evidence="5 8" id="KW-0812">Transmembrane</keyword>
<dbReference type="UniPathway" id="UPA00895"/>
<evidence type="ECO:0000256" key="2">
    <source>
        <dbReference type="ARBA" id="ARBA00004141"/>
    </source>
</evidence>
<dbReference type="KEGG" id="rhp:LPB142_09670"/>
<proteinExistence type="predicted"/>
<evidence type="ECO:0000256" key="1">
    <source>
        <dbReference type="ARBA" id="ARBA00003475"/>
    </source>
</evidence>
<protein>
    <recommendedName>
        <fullName evidence="4">Methylamine utilization protein MauE</fullName>
    </recommendedName>
</protein>
<comment type="function">
    <text evidence="1">May be specifically involved in the processing, transport, and/or maturation of the MADH beta-subunit.</text>
</comment>
<feature type="signal peptide" evidence="9">
    <location>
        <begin position="1"/>
        <end position="20"/>
    </location>
</feature>
<evidence type="ECO:0000256" key="6">
    <source>
        <dbReference type="ARBA" id="ARBA00022989"/>
    </source>
</evidence>
<evidence type="ECO:0000256" key="3">
    <source>
        <dbReference type="ARBA" id="ARBA00004856"/>
    </source>
</evidence>
<feature type="transmembrane region" description="Helical" evidence="8">
    <location>
        <begin position="114"/>
        <end position="136"/>
    </location>
</feature>
<comment type="pathway">
    <text evidence="3">One-carbon metabolism; methylamine degradation.</text>
</comment>
<dbReference type="Proteomes" id="UP000176562">
    <property type="component" value="Chromosome"/>
</dbReference>
<gene>
    <name evidence="11" type="ORF">LPB142_09670</name>
</gene>
<evidence type="ECO:0000256" key="4">
    <source>
        <dbReference type="ARBA" id="ARBA00019078"/>
    </source>
</evidence>
<accession>A0A1D9MGJ8</accession>
<dbReference type="GO" id="GO:0030416">
    <property type="term" value="P:methylamine metabolic process"/>
    <property type="evidence" value="ECO:0007669"/>
    <property type="project" value="InterPro"/>
</dbReference>
<keyword evidence="9" id="KW-0732">Signal</keyword>
<sequence>MAALASAAVAAFAAFLFARAALHKGWDFTAFTGFVQDYALLPERLVKPASAALIGAEGAVVGLMLLPGGRAFGLILAAALVGLYAVGMGVNLARGRRHVECGCGGAVQPITPALLVRNAVLAGLFLFGAALPAAGLGLAETLAALAAALIAFAGYVMADQLLSNAAYLVRREQGTH</sequence>
<dbReference type="EMBL" id="CP017781">
    <property type="protein sequence ID" value="AOZ70994.1"/>
    <property type="molecule type" value="Genomic_DNA"/>
</dbReference>
<dbReference type="AlphaFoldDB" id="A0A1D9MGJ8"/>
<feature type="domain" description="Methylamine utilisation protein MauE" evidence="10">
    <location>
        <begin position="4"/>
        <end position="130"/>
    </location>
</feature>
<feature type="transmembrane region" description="Helical" evidence="8">
    <location>
        <begin position="71"/>
        <end position="93"/>
    </location>
</feature>
<dbReference type="STRING" id="1850250.LPB142_09670"/>
<dbReference type="Pfam" id="PF07291">
    <property type="entry name" value="MauE"/>
    <property type="match status" value="1"/>
</dbReference>
<keyword evidence="6 8" id="KW-1133">Transmembrane helix</keyword>
<name>A0A1D9MGJ8_9RHOB</name>
<evidence type="ECO:0000256" key="5">
    <source>
        <dbReference type="ARBA" id="ARBA00022692"/>
    </source>
</evidence>
<feature type="transmembrane region" description="Helical" evidence="8">
    <location>
        <begin position="142"/>
        <end position="162"/>
    </location>
</feature>
<organism evidence="11 12">
    <name type="scientific">Rhodobacter xanthinilyticus</name>
    <dbReference type="NCBI Taxonomy" id="1850250"/>
    <lineage>
        <taxon>Bacteria</taxon>
        <taxon>Pseudomonadati</taxon>
        <taxon>Pseudomonadota</taxon>
        <taxon>Alphaproteobacteria</taxon>
        <taxon>Rhodobacterales</taxon>
        <taxon>Rhodobacter group</taxon>
        <taxon>Rhodobacter</taxon>
    </lineage>
</organism>
<keyword evidence="7 8" id="KW-0472">Membrane</keyword>
<evidence type="ECO:0000256" key="9">
    <source>
        <dbReference type="SAM" id="SignalP"/>
    </source>
</evidence>
<evidence type="ECO:0000256" key="8">
    <source>
        <dbReference type="SAM" id="Phobius"/>
    </source>
</evidence>
<feature type="chain" id="PRO_5009443626" description="Methylamine utilization protein MauE" evidence="9">
    <location>
        <begin position="21"/>
        <end position="176"/>
    </location>
</feature>
<dbReference type="InterPro" id="IPR009908">
    <property type="entry name" value="Methylamine_util_MauE"/>
</dbReference>
<evidence type="ECO:0000256" key="7">
    <source>
        <dbReference type="ARBA" id="ARBA00023136"/>
    </source>
</evidence>
<keyword evidence="12" id="KW-1185">Reference proteome</keyword>
<comment type="subcellular location">
    <subcellularLocation>
        <location evidence="2">Membrane</location>
        <topology evidence="2">Multi-pass membrane protein</topology>
    </subcellularLocation>
</comment>
<dbReference type="GO" id="GO:0016020">
    <property type="term" value="C:membrane"/>
    <property type="evidence" value="ECO:0007669"/>
    <property type="project" value="UniProtKB-SubCell"/>
</dbReference>
<evidence type="ECO:0000313" key="11">
    <source>
        <dbReference type="EMBL" id="AOZ70994.1"/>
    </source>
</evidence>
<evidence type="ECO:0000259" key="10">
    <source>
        <dbReference type="Pfam" id="PF07291"/>
    </source>
</evidence>